<dbReference type="Gene3D" id="1.50.10.10">
    <property type="match status" value="1"/>
</dbReference>
<proteinExistence type="inferred from homology"/>
<keyword evidence="1 3" id="KW-0378">Hydrolase</keyword>
<keyword evidence="1" id="KW-0326">Glycosidase</keyword>
<dbReference type="GO" id="GO:0006487">
    <property type="term" value="P:protein N-linked glycosylation"/>
    <property type="evidence" value="ECO:0007669"/>
    <property type="project" value="UniProtKB-UniRule"/>
</dbReference>
<dbReference type="AlphaFoldDB" id="A0A2I2GSK6"/>
<comment type="similarity">
    <text evidence="1">Belongs to the glycosyl hydrolase 63 family.</text>
</comment>
<dbReference type="GO" id="GO:0004573">
    <property type="term" value="F:Glc3Man9GlcNAc2 oligosaccharide glucosidase activity"/>
    <property type="evidence" value="ECO:0007669"/>
    <property type="project" value="UniProtKB-UniRule"/>
</dbReference>
<accession>A0A2I2GSK6</accession>
<comment type="pathway">
    <text evidence="1">Glycan metabolism; N-glycan degradation.</text>
</comment>
<dbReference type="EMBL" id="MSFO01000001">
    <property type="protein sequence ID" value="PLB55845.1"/>
    <property type="molecule type" value="Genomic_DNA"/>
</dbReference>
<keyword evidence="1" id="KW-0325">Glycoprotein</keyword>
<sequence>MSDISEFVASCNETKRLQQDHTCEKHWKKWGPYVAERQWGTVREDYSEDGDAWSHFPHDHARKRAYRWGEDGIAGVSDDHGFQNIAFAFWNGIDPFLKERLFGLSNSEGVHGESVKEVYFHLDNVPSHSYMKYLYKYPQREFPYDKLVRENANRSVEEPEYSLVDTEIFEADRYWDIFIEVAKEGDDEEELIFRVVAYNRGPEPAPLHIVPQIWFRNTWGWGRKSEHPKPTLAKASDLAIVSDHLKLERTYLLFSPSPGTGADTDDVLPEFLFTENDTNSEALSLGPNPTPHVKDAFHRYIVDGQSTAVNAKQTGTKSAVWYAFDNPGVPPGECAVVRFRLSKNHKDYIDEEELDNIIEQRKDEADDFYYKVNPRPMSDDLRNIQRQAFASILWSKQHYYFVWDHWINGDPVRPVNRRNIDQQWRHMHLDDIFSVRDSWEYPFSSAWDSGFSGITLAMIDPQLAKDQLLLCTSERYMHPNGQLPGYERNFGDSSPPVQAWSAFRIFKIERKMYGRQDLDFLELMFEKLLINFTWWVNRKDLEGKNLFEGGYLGLDNIGIFSRSDPLPTGGVLEQADSTGWMAFYCLSMLNISLELAKHRRIYESMASKFFEHFVLISDAMRNLWNEEDGFYYDAISWGAPWSRQLPIRSLVGLIPLYATLTLEPEIIDRFPKFKRQLEWYIENRQDMAERNIASMTRRGKGDRLLLALVSKPRLVRILSKMLDEEEFLSKYGIRSLSRHHEKHPYLMGFQGKQFKIGYTPGHANSRLFGGNSNWRGPIWTTANFLLNESLLRFFMFYGTELKVECPTDSGDYLHLGHVAEELNHRFISLFTRDDEGRRPSNAGDDRLDFDEHWKDYLWLHEFFDGDKGCGFGANHHSAWSSLIAKVIHSTSITVRLSFTPRTPFAMMHYYFDEVFHKRNFNSVRSIPSPIAEDKDELGFPVSQNKDKFDQKTENKTDEIDKKIDHQVASQLDGIRISAENGQADDLGDHRSISVRENTVWI</sequence>
<keyword evidence="4" id="KW-1185">Reference proteome</keyword>
<dbReference type="GO" id="GO:0009311">
    <property type="term" value="P:oligosaccharide metabolic process"/>
    <property type="evidence" value="ECO:0007669"/>
    <property type="project" value="UniProtKB-UniRule"/>
</dbReference>
<dbReference type="SUPFAM" id="SSF48208">
    <property type="entry name" value="Six-hairpin glycosidases"/>
    <property type="match status" value="1"/>
</dbReference>
<reference evidence="3 4" key="1">
    <citation type="submission" date="2016-12" db="EMBL/GenBank/DDBJ databases">
        <title>The genomes of Aspergillus section Nigri reveals drivers in fungal speciation.</title>
        <authorList>
            <consortium name="DOE Joint Genome Institute"/>
            <person name="Vesth T.C."/>
            <person name="Nybo J."/>
            <person name="Theobald S."/>
            <person name="Brandl J."/>
            <person name="Frisvad J.C."/>
            <person name="Nielsen K.F."/>
            <person name="Lyhne E.K."/>
            <person name="Kogle M.E."/>
            <person name="Kuo A."/>
            <person name="Riley R."/>
            <person name="Clum A."/>
            <person name="Nolan M."/>
            <person name="Lipzen A."/>
            <person name="Salamov A."/>
            <person name="Henrissat B."/>
            <person name="Wiebenga A."/>
            <person name="De Vries R.P."/>
            <person name="Grigoriev I.V."/>
            <person name="Mortensen U.H."/>
            <person name="Andersen M.R."/>
            <person name="Baker S.E."/>
        </authorList>
    </citation>
    <scope>NUCLEOTIDE SEQUENCE [LARGE SCALE GENOMIC DNA]</scope>
    <source>
        <strain evidence="3 4">IBT 23096</strain>
    </source>
</reference>
<dbReference type="Pfam" id="PF22422">
    <property type="entry name" value="MGH1-like_GH"/>
    <property type="match status" value="1"/>
</dbReference>
<dbReference type="RefSeq" id="XP_024711147.1">
    <property type="nucleotide sequence ID" value="XM_024854387.1"/>
</dbReference>
<comment type="function">
    <text evidence="1">Cleaves the distal alpha 1,2-linked glucose residue from the Glc(3)Man(9)GlcNAc(2) oligosaccharide precursor.</text>
</comment>
<evidence type="ECO:0000259" key="2">
    <source>
        <dbReference type="Pfam" id="PF22422"/>
    </source>
</evidence>
<dbReference type="GeneID" id="36562093"/>
<dbReference type="Proteomes" id="UP000234275">
    <property type="component" value="Unassembled WGS sequence"/>
</dbReference>
<organism evidence="3 4">
    <name type="scientific">Aspergillus steynii IBT 23096</name>
    <dbReference type="NCBI Taxonomy" id="1392250"/>
    <lineage>
        <taxon>Eukaryota</taxon>
        <taxon>Fungi</taxon>
        <taxon>Dikarya</taxon>
        <taxon>Ascomycota</taxon>
        <taxon>Pezizomycotina</taxon>
        <taxon>Eurotiomycetes</taxon>
        <taxon>Eurotiomycetidae</taxon>
        <taxon>Eurotiales</taxon>
        <taxon>Aspergillaceae</taxon>
        <taxon>Aspergillus</taxon>
        <taxon>Aspergillus subgen. Circumdati</taxon>
    </lineage>
</organism>
<dbReference type="InterPro" id="IPR054491">
    <property type="entry name" value="MGH1-like_GH"/>
</dbReference>
<comment type="catalytic activity">
    <reaction evidence="1">
        <text>N(4)-(alpha-D-Glc-(1-&gt;2)-alpha-D-Glc-(1-&gt;3)-alpha-D-Glc-(1-&gt;3)-alpha-D-Man-(1-&gt;2)-alpha-D-Man-(1-&gt;2)-alpha-D-Man-(1-&gt;3)-[alpha-D-Man-(1-&gt;2)-alpha-D-Man-(1-&gt;3)-[alpha-D-Man-(1-&gt;2)-alpha-D-Man-(1-&gt;6)]-alpha-D-Man-(1-&gt;6)]-beta-D-Man-(1-&gt;4)-beta-D-GlcNAc-(1-&gt;4)-beta-D-GlcNAc)-L-asparaginyl-[protein] + H2O = N(4)-(alpha-D-Glc-(1-&gt;3)-alpha-D-Glc-(1-&gt;3)-alpha-D-Man-(1-&gt;2)-alpha-D-Man-(1-&gt;2)-alpha-D-Man-(1-&gt;3)-[alpha-D-Man-(1-&gt;2)-alpha-D-Man-(1-&gt;3)-[alpha-D-Man-(1-&gt;2)-alpha-D-Man-(1-&gt;6)]-alpha-D-Man-(1-&gt;6)]-beta-D-Man-(1-&gt;4)-beta-D-GlcNAc-(1-&gt;4)-beta-D-GlcNAc)-L-asparaginyl-[protein] + beta-D-glucose</text>
        <dbReference type="Rhea" id="RHEA:55988"/>
        <dbReference type="Rhea" id="RHEA-COMP:12806"/>
        <dbReference type="Rhea" id="RHEA-COMP:14355"/>
        <dbReference type="ChEBI" id="CHEBI:15377"/>
        <dbReference type="ChEBI" id="CHEBI:15903"/>
        <dbReference type="ChEBI" id="CHEBI:59082"/>
        <dbReference type="ChEBI" id="CHEBI:132537"/>
        <dbReference type="EC" id="3.2.1.106"/>
    </reaction>
</comment>
<evidence type="ECO:0000313" key="3">
    <source>
        <dbReference type="EMBL" id="PLB55845.1"/>
    </source>
</evidence>
<dbReference type="GO" id="GO:0005789">
    <property type="term" value="C:endoplasmic reticulum membrane"/>
    <property type="evidence" value="ECO:0007669"/>
    <property type="project" value="UniProtKB-SubCell"/>
</dbReference>
<feature type="domain" description="Mannosylglycerate hydrolase MGH1-like glycoside hydrolase" evidence="2">
    <location>
        <begin position="441"/>
        <end position="548"/>
    </location>
</feature>
<dbReference type="VEuPathDB" id="FungiDB:P170DRAFT_506354"/>
<dbReference type="PANTHER" id="PTHR10412">
    <property type="entry name" value="MANNOSYL-OLIGOSACCHARIDE GLUCOSIDASE"/>
    <property type="match status" value="1"/>
</dbReference>
<dbReference type="EC" id="3.2.1.106" evidence="1"/>
<dbReference type="InterPro" id="IPR012341">
    <property type="entry name" value="6hp_glycosidase-like_sf"/>
</dbReference>
<evidence type="ECO:0000256" key="1">
    <source>
        <dbReference type="RuleBase" id="RU369107"/>
    </source>
</evidence>
<evidence type="ECO:0000313" key="4">
    <source>
        <dbReference type="Proteomes" id="UP000234275"/>
    </source>
</evidence>
<keyword evidence="1" id="KW-0256">Endoplasmic reticulum</keyword>
<comment type="subcellular location">
    <subcellularLocation>
        <location evidence="1">Endoplasmic reticulum membrane</location>
        <topology evidence="1">Single-pass type II membrane protein</topology>
    </subcellularLocation>
</comment>
<dbReference type="InterPro" id="IPR008928">
    <property type="entry name" value="6-hairpin_glycosidase_sf"/>
</dbReference>
<comment type="caution">
    <text evidence="3">The sequence shown here is derived from an EMBL/GenBank/DDBJ whole genome shotgun (WGS) entry which is preliminary data.</text>
</comment>
<dbReference type="STRING" id="1392250.A0A2I2GSK6"/>
<dbReference type="PANTHER" id="PTHR10412:SF10">
    <property type="entry name" value="GLYCOSYL HYDROLASE FAMILY 63 C-TERMINAL DOMAIN-CONTAINING PROTEIN"/>
    <property type="match status" value="1"/>
</dbReference>
<gene>
    <name evidence="3" type="ORF">P170DRAFT_506354</name>
</gene>
<dbReference type="InterPro" id="IPR004888">
    <property type="entry name" value="Glycoside_hydrolase_63"/>
</dbReference>
<dbReference type="OrthoDB" id="14419at2759"/>
<protein>
    <recommendedName>
        <fullName evidence="1">Mannosyl-oligosaccharide glucosidase</fullName>
        <ecNumber evidence="1">3.2.1.106</ecNumber>
    </recommendedName>
    <alternativeName>
        <fullName evidence="1">Glucosidase I</fullName>
    </alternativeName>
</protein>
<name>A0A2I2GSK6_9EURO</name>